<dbReference type="AlphaFoldDB" id="A0A8J6C9S0"/>
<feature type="region of interest" description="Disordered" evidence="2">
    <location>
        <begin position="176"/>
        <end position="219"/>
    </location>
</feature>
<dbReference type="CDD" id="cd00024">
    <property type="entry name" value="CD_CSD"/>
    <property type="match status" value="1"/>
</dbReference>
<feature type="compositionally biased region" description="Low complexity" evidence="2">
    <location>
        <begin position="68"/>
        <end position="80"/>
    </location>
</feature>
<dbReference type="EMBL" id="JAGTXO010000007">
    <property type="protein sequence ID" value="KAG8466807.1"/>
    <property type="molecule type" value="Genomic_DNA"/>
</dbReference>
<feature type="region of interest" description="Disordered" evidence="2">
    <location>
        <begin position="721"/>
        <end position="776"/>
    </location>
</feature>
<feature type="compositionally biased region" description="Low complexity" evidence="2">
    <location>
        <begin position="976"/>
        <end position="992"/>
    </location>
</feature>
<dbReference type="InterPro" id="IPR016181">
    <property type="entry name" value="Acyl_CoA_acyltransferase"/>
</dbReference>
<feature type="compositionally biased region" description="Low complexity" evidence="2">
    <location>
        <begin position="763"/>
        <end position="774"/>
    </location>
</feature>
<feature type="compositionally biased region" description="Low complexity" evidence="2">
    <location>
        <begin position="145"/>
        <end position="155"/>
    </location>
</feature>
<dbReference type="Proteomes" id="UP000751190">
    <property type="component" value="Unassembled WGS sequence"/>
</dbReference>
<gene>
    <name evidence="4" type="ORF">KFE25_008186</name>
</gene>
<reference evidence="4" key="1">
    <citation type="submission" date="2021-05" db="EMBL/GenBank/DDBJ databases">
        <title>The genome of the haptophyte Pavlova lutheri (Diacronema luteri, Pavlovales) - a model for lipid biosynthesis in eukaryotic algae.</title>
        <authorList>
            <person name="Hulatt C.J."/>
            <person name="Posewitz M.C."/>
        </authorList>
    </citation>
    <scope>NUCLEOTIDE SEQUENCE</scope>
    <source>
        <strain evidence="4">NIVA-4/92</strain>
    </source>
</reference>
<feature type="region of interest" description="Disordered" evidence="2">
    <location>
        <begin position="976"/>
        <end position="1048"/>
    </location>
</feature>
<accession>A0A8J6C9S0</accession>
<dbReference type="SUPFAM" id="SSF55729">
    <property type="entry name" value="Acyl-CoA N-acyltransferases (Nat)"/>
    <property type="match status" value="1"/>
</dbReference>
<feature type="compositionally biased region" description="Pro residues" evidence="2">
    <location>
        <begin position="723"/>
        <end position="733"/>
    </location>
</feature>
<dbReference type="PROSITE" id="PS50013">
    <property type="entry name" value="CHROMO_2"/>
    <property type="match status" value="1"/>
</dbReference>
<feature type="domain" description="Chromo" evidence="3">
    <location>
        <begin position="883"/>
        <end position="933"/>
    </location>
</feature>
<evidence type="ECO:0000256" key="1">
    <source>
        <dbReference type="ARBA" id="ARBA00023242"/>
    </source>
</evidence>
<feature type="compositionally biased region" description="Low complexity" evidence="2">
    <location>
        <begin position="809"/>
        <end position="821"/>
    </location>
</feature>
<keyword evidence="5" id="KW-1185">Reference proteome</keyword>
<dbReference type="Gene3D" id="2.40.50.40">
    <property type="match status" value="1"/>
</dbReference>
<comment type="caution">
    <text evidence="4">The sequence shown here is derived from an EMBL/GenBank/DDBJ whole genome shotgun (WGS) entry which is preliminary data.</text>
</comment>
<dbReference type="InterPro" id="IPR023779">
    <property type="entry name" value="Chromodomain_CS"/>
</dbReference>
<evidence type="ECO:0000313" key="4">
    <source>
        <dbReference type="EMBL" id="KAG8466807.1"/>
    </source>
</evidence>
<organism evidence="4 5">
    <name type="scientific">Diacronema lutheri</name>
    <name type="common">Unicellular marine alga</name>
    <name type="synonym">Monochrysis lutheri</name>
    <dbReference type="NCBI Taxonomy" id="2081491"/>
    <lineage>
        <taxon>Eukaryota</taxon>
        <taxon>Haptista</taxon>
        <taxon>Haptophyta</taxon>
        <taxon>Pavlovophyceae</taxon>
        <taxon>Pavlovales</taxon>
        <taxon>Pavlovaceae</taxon>
        <taxon>Diacronema</taxon>
    </lineage>
</organism>
<dbReference type="OrthoDB" id="205046at2759"/>
<dbReference type="InterPro" id="IPR016197">
    <property type="entry name" value="Chromo-like_dom_sf"/>
</dbReference>
<feature type="region of interest" description="Disordered" evidence="2">
    <location>
        <begin position="128"/>
        <end position="155"/>
    </location>
</feature>
<evidence type="ECO:0000259" key="3">
    <source>
        <dbReference type="PROSITE" id="PS50013"/>
    </source>
</evidence>
<dbReference type="PROSITE" id="PS00598">
    <property type="entry name" value="CHROMO_1"/>
    <property type="match status" value="1"/>
</dbReference>
<name>A0A8J6C9S0_DIALT</name>
<feature type="region of interest" description="Disordered" evidence="2">
    <location>
        <begin position="44"/>
        <end position="89"/>
    </location>
</feature>
<feature type="compositionally biased region" description="Low complexity" evidence="2">
    <location>
        <begin position="1036"/>
        <end position="1048"/>
    </location>
</feature>
<feature type="region of interest" description="Disordered" evidence="2">
    <location>
        <begin position="798"/>
        <end position="821"/>
    </location>
</feature>
<sequence>MTRKHDLSAAERRLQRILKQLSDNAAPGKKDTAASYAHQVAVLVRPPAPNGDAPGTKRADGGGRGARRAGAAAAAELGAAEGDGMGDTDGTMPRVSKPRAAAPAAGSLSVSALAARSHLLLDVKPAAEQPQLARSRRRVGGAMGPAGAPGPSAAAPANVRVHVPAAERQWALRAAPPVEPAPPLPTAAADEPRAASTRGARGPSTRSAGRGVAGASADGAARAAEPSGCAAGAPSRAVSEHASVHGAGTPPRVAARCALPGHAFYDFARVAQASADLGECCLLEPPSRLHWFACIVEMAALADEAATRRQRKLRLRAQLPSLPVAYMADRLDLDDPIFGYQLRHKVHGHLLGYIVLTTFTTWAREFSWNSSHPASSLAPLRAANAAVRRLRAQGRTAEPGRFVSGDEPIALRAVAQRTGVRLSELLRLNRSEHPRLTAATILTPRTSIRTSANTGGGPAASANGRSPAAAAAAAAAAEAHSADVRALQRAMTAAELCDELDLALVDLAALNAPRPSGSVAGGAPAAAAAAASGCAPLPAPLRPGTRLARGTRVRVRERTAEPDVPRPAGQLAERAVDSAAGELAAALNAQERSGDPRDTGVVWPRVAEVSLLAALGCGRWLVQLAIDEMRANGKYDYVVLQAALGAVPFYEGLGFRRVGAVARYGAAESSGSGGARGGGGGGGGEARRLQPYYHWAASDQAHLDQFGDVSYMMALSLRERPELPTPQPPANPDPHPDPATTAPSGGADGGGASAHGNRPPQPSASAPSAGAAEAESARGRRRACACADADGGALARRATTRGAAGGSGEASARADASAVPTAHMRRARELLIAPSMWPPAEPMDGAADLRDTLIMPNGALAVCRGDALFCLGDGPGGRLEARFEVHEVVERRGAGRTLQYRVRWADELGEPSTWEPAHALDAAPVAIADFERRMCSAPATGAAAASTGAAASSCGGALAGPGGASPHAVARHGRVARTAAGAAAGGARASASKRQLAEPPQPAGKRHAGSRATGAAAAAARPAAKRAAGARRASKGARASAGGRTASA</sequence>
<protein>
    <recommendedName>
        <fullName evidence="3">Chromo domain-containing protein</fullName>
    </recommendedName>
</protein>
<dbReference type="SUPFAM" id="SSF54160">
    <property type="entry name" value="Chromo domain-like"/>
    <property type="match status" value="1"/>
</dbReference>
<dbReference type="InterPro" id="IPR000953">
    <property type="entry name" value="Chromo/chromo_shadow_dom"/>
</dbReference>
<keyword evidence="1" id="KW-0539">Nucleus</keyword>
<feature type="compositionally biased region" description="Low complexity" evidence="2">
    <location>
        <begin position="206"/>
        <end position="219"/>
    </location>
</feature>
<evidence type="ECO:0000256" key="2">
    <source>
        <dbReference type="SAM" id="MobiDB-lite"/>
    </source>
</evidence>
<proteinExistence type="predicted"/>
<dbReference type="Gene3D" id="3.40.630.30">
    <property type="match status" value="1"/>
</dbReference>
<evidence type="ECO:0000313" key="5">
    <source>
        <dbReference type="Proteomes" id="UP000751190"/>
    </source>
</evidence>
<feature type="compositionally biased region" description="Low complexity" evidence="2">
    <location>
        <begin position="1010"/>
        <end position="1027"/>
    </location>
</feature>